<dbReference type="EMBL" id="CP106735">
    <property type="protein sequence ID" value="UXX79083.1"/>
    <property type="molecule type" value="Genomic_DNA"/>
</dbReference>
<dbReference type="RefSeq" id="WP_263050826.1">
    <property type="nucleotide sequence ID" value="NZ_CP106735.1"/>
</dbReference>
<sequence length="165" mass="18643">MKKNILLIFLFIYQISFSQQLPPLVLSALEDFSPSTDRGYIPYYKDVKRNALAINAATYKNQFSLAEYTYEGTADVYLASIQTIAEDDGESTYKLYKNGKLLATVQNPTTDKKFETKELVYGKIKLKPGDNISIAFDSHTNGKIPEGDITAYSRGRWVALILSYK</sequence>
<dbReference type="Proteomes" id="UP001062165">
    <property type="component" value="Chromosome"/>
</dbReference>
<keyword evidence="2" id="KW-1185">Reference proteome</keyword>
<accession>A0ABY6D1W4</accession>
<name>A0ABY6D1W4_9BACT</name>
<reference evidence="1" key="1">
    <citation type="submission" date="2022-10" db="EMBL/GenBank/DDBJ databases">
        <title>Comparative genomics and taxonomic characterization of three novel marine species of genus Reichenbachiella exhibiting antioxidant and polysaccharide degradation activities.</title>
        <authorList>
            <person name="Muhammad N."/>
            <person name="Lee Y.-J."/>
            <person name="Ko J."/>
            <person name="Kim S.-G."/>
        </authorList>
    </citation>
    <scope>NUCLEOTIDE SEQUENCE</scope>
    <source>
        <strain evidence="1">Wsw4-B4</strain>
    </source>
</reference>
<evidence type="ECO:0000313" key="1">
    <source>
        <dbReference type="EMBL" id="UXX79083.1"/>
    </source>
</evidence>
<gene>
    <name evidence="1" type="ORF">N7E81_17145</name>
</gene>
<proteinExistence type="predicted"/>
<evidence type="ECO:0000313" key="2">
    <source>
        <dbReference type="Proteomes" id="UP001062165"/>
    </source>
</evidence>
<organism evidence="1 2">
    <name type="scientific">Reichenbachiella carrageenanivorans</name>
    <dbReference type="NCBI Taxonomy" id="2979869"/>
    <lineage>
        <taxon>Bacteria</taxon>
        <taxon>Pseudomonadati</taxon>
        <taxon>Bacteroidota</taxon>
        <taxon>Cytophagia</taxon>
        <taxon>Cytophagales</taxon>
        <taxon>Reichenbachiellaceae</taxon>
        <taxon>Reichenbachiella</taxon>
    </lineage>
</organism>
<protein>
    <submittedName>
        <fullName evidence="1">Uncharacterized protein</fullName>
    </submittedName>
</protein>